<dbReference type="EMBL" id="LOCQ01000061">
    <property type="protein sequence ID" value="OBV37196.1"/>
    <property type="molecule type" value="Genomic_DNA"/>
</dbReference>
<dbReference type="GO" id="GO:0043200">
    <property type="term" value="P:response to amino acid"/>
    <property type="evidence" value="ECO:0007669"/>
    <property type="project" value="TreeGrafter"/>
</dbReference>
<keyword evidence="1" id="KW-0805">Transcription regulation</keyword>
<evidence type="ECO:0000313" key="5">
    <source>
        <dbReference type="EMBL" id="OBV37196.1"/>
    </source>
</evidence>
<accession>A0A1A7BUF9</accession>
<sequence>MNSLSHPLDKFDCAILAALQSDGTLSIAALSERIGLSSTPCWKRLKRLEEEGYIESRVAIVNRQKVGLPVTVFVSVRTGQHDEKWLRRFAAAVIVLPEVQEFHRMSGDIDYLLKVVTTDIKGYDLFYKKLIKAAQLLGVSSAFSMEQIKYSTELPLELIAHGLPA</sequence>
<dbReference type="Proteomes" id="UP000092713">
    <property type="component" value="Unassembled WGS sequence"/>
</dbReference>
<evidence type="ECO:0000313" key="6">
    <source>
        <dbReference type="Proteomes" id="UP000092713"/>
    </source>
</evidence>
<dbReference type="InterPro" id="IPR011991">
    <property type="entry name" value="ArsR-like_HTH"/>
</dbReference>
<dbReference type="SUPFAM" id="SSF46785">
    <property type="entry name" value="Winged helix' DNA-binding domain"/>
    <property type="match status" value="1"/>
</dbReference>
<dbReference type="InterPro" id="IPR000485">
    <property type="entry name" value="AsnC-type_HTH_dom"/>
</dbReference>
<dbReference type="InterPro" id="IPR036388">
    <property type="entry name" value="WH-like_DNA-bd_sf"/>
</dbReference>
<dbReference type="STRING" id="1747903.ASR47_1002249"/>
<dbReference type="SUPFAM" id="SSF54909">
    <property type="entry name" value="Dimeric alpha+beta barrel"/>
    <property type="match status" value="1"/>
</dbReference>
<dbReference type="AlphaFoldDB" id="A0A1A7BUF9"/>
<dbReference type="Pfam" id="PF13412">
    <property type="entry name" value="HTH_24"/>
    <property type="match status" value="1"/>
</dbReference>
<feature type="domain" description="HTH asnC-type" evidence="4">
    <location>
        <begin position="8"/>
        <end position="69"/>
    </location>
</feature>
<protein>
    <submittedName>
        <fullName evidence="5">Lrp/AsnC family transcriptional regulator</fullName>
    </submittedName>
</protein>
<proteinExistence type="predicted"/>
<evidence type="ECO:0000256" key="2">
    <source>
        <dbReference type="ARBA" id="ARBA00023125"/>
    </source>
</evidence>
<dbReference type="OrthoDB" id="8526125at2"/>
<dbReference type="RefSeq" id="WP_065310173.1">
    <property type="nucleotide sequence ID" value="NZ_LOCQ01000061.1"/>
</dbReference>
<dbReference type="InterPro" id="IPR011008">
    <property type="entry name" value="Dimeric_a/b-barrel"/>
</dbReference>
<dbReference type="SMART" id="SM00344">
    <property type="entry name" value="HTH_ASNC"/>
    <property type="match status" value="1"/>
</dbReference>
<dbReference type="GO" id="GO:0006355">
    <property type="term" value="P:regulation of DNA-templated transcription"/>
    <property type="evidence" value="ECO:0007669"/>
    <property type="project" value="UniProtKB-ARBA"/>
</dbReference>
<dbReference type="PATRIC" id="fig|1747903.4.peg.699"/>
<dbReference type="PANTHER" id="PTHR30154">
    <property type="entry name" value="LEUCINE-RESPONSIVE REGULATORY PROTEIN"/>
    <property type="match status" value="1"/>
</dbReference>
<dbReference type="InterPro" id="IPR019885">
    <property type="entry name" value="Tscrpt_reg_HTH_AsnC-type_CS"/>
</dbReference>
<dbReference type="Gene3D" id="1.10.10.10">
    <property type="entry name" value="Winged helix-like DNA-binding domain superfamily/Winged helix DNA-binding domain"/>
    <property type="match status" value="1"/>
</dbReference>
<keyword evidence="2" id="KW-0238">DNA-binding</keyword>
<dbReference type="InterPro" id="IPR019888">
    <property type="entry name" value="Tscrpt_reg_AsnC-like"/>
</dbReference>
<evidence type="ECO:0000256" key="3">
    <source>
        <dbReference type="ARBA" id="ARBA00023163"/>
    </source>
</evidence>
<evidence type="ECO:0000259" key="4">
    <source>
        <dbReference type="PROSITE" id="PS50956"/>
    </source>
</evidence>
<dbReference type="Gene3D" id="3.30.70.920">
    <property type="match status" value="1"/>
</dbReference>
<keyword evidence="3" id="KW-0804">Transcription</keyword>
<comment type="caution">
    <text evidence="5">The sequence shown here is derived from an EMBL/GenBank/DDBJ whole genome shotgun (WGS) entry which is preliminary data.</text>
</comment>
<gene>
    <name evidence="5" type="ORF">ASR47_1002249</name>
</gene>
<dbReference type="PANTHER" id="PTHR30154:SF17">
    <property type="entry name" value="DNA-BINDING TRANSCRIPTIONAL ACTIVATOR DECR"/>
    <property type="match status" value="1"/>
</dbReference>
<dbReference type="InterPro" id="IPR019887">
    <property type="entry name" value="Tscrpt_reg_AsnC/Lrp_C"/>
</dbReference>
<dbReference type="PROSITE" id="PS00519">
    <property type="entry name" value="HTH_ASNC_1"/>
    <property type="match status" value="1"/>
</dbReference>
<organism evidence="5 6">
    <name type="scientific">Janthinobacterium psychrotolerans</name>
    <dbReference type="NCBI Taxonomy" id="1747903"/>
    <lineage>
        <taxon>Bacteria</taxon>
        <taxon>Pseudomonadati</taxon>
        <taxon>Pseudomonadota</taxon>
        <taxon>Betaproteobacteria</taxon>
        <taxon>Burkholderiales</taxon>
        <taxon>Oxalobacteraceae</taxon>
        <taxon>Janthinobacterium</taxon>
    </lineage>
</organism>
<name>A0A1A7BUF9_9BURK</name>
<dbReference type="PRINTS" id="PR00033">
    <property type="entry name" value="HTHASNC"/>
</dbReference>
<evidence type="ECO:0000256" key="1">
    <source>
        <dbReference type="ARBA" id="ARBA00023015"/>
    </source>
</evidence>
<dbReference type="PROSITE" id="PS50956">
    <property type="entry name" value="HTH_ASNC_2"/>
    <property type="match status" value="1"/>
</dbReference>
<dbReference type="CDD" id="cd00090">
    <property type="entry name" value="HTH_ARSR"/>
    <property type="match status" value="1"/>
</dbReference>
<dbReference type="InterPro" id="IPR036390">
    <property type="entry name" value="WH_DNA-bd_sf"/>
</dbReference>
<dbReference type="GO" id="GO:0043565">
    <property type="term" value="F:sequence-specific DNA binding"/>
    <property type="evidence" value="ECO:0007669"/>
    <property type="project" value="InterPro"/>
</dbReference>
<dbReference type="GO" id="GO:0005829">
    <property type="term" value="C:cytosol"/>
    <property type="evidence" value="ECO:0007669"/>
    <property type="project" value="TreeGrafter"/>
</dbReference>
<keyword evidence="6" id="KW-1185">Reference proteome</keyword>
<dbReference type="Pfam" id="PF01037">
    <property type="entry name" value="AsnC_trans_reg"/>
    <property type="match status" value="1"/>
</dbReference>
<reference evidence="5 6" key="1">
    <citation type="submission" date="2016-04" db="EMBL/GenBank/DDBJ databases">
        <title>Draft genome sequence of Janthinobacterium psychrotolerans sp. nov., isolated from freshwater sediments in Denmark.</title>
        <authorList>
            <person name="Gong X."/>
            <person name="Skrivergaard S."/>
            <person name="Korsgaard B.S."/>
            <person name="Schreiber L."/>
            <person name="Marshall I.P."/>
            <person name="Finster K."/>
            <person name="Schramm A."/>
        </authorList>
    </citation>
    <scope>NUCLEOTIDE SEQUENCE [LARGE SCALE GENOMIC DNA]</scope>
    <source>
        <strain evidence="5 6">S3-2</strain>
    </source>
</reference>